<dbReference type="InterPro" id="IPR015797">
    <property type="entry name" value="NUDIX_hydrolase-like_dom_sf"/>
</dbReference>
<evidence type="ECO:0000256" key="2">
    <source>
        <dbReference type="RuleBase" id="RU003476"/>
    </source>
</evidence>
<dbReference type="InterPro" id="IPR020476">
    <property type="entry name" value="Nudix_hydrolase"/>
</dbReference>
<dbReference type="GO" id="GO:0016787">
    <property type="term" value="F:hydrolase activity"/>
    <property type="evidence" value="ECO:0007669"/>
    <property type="project" value="UniProtKB-KW"/>
</dbReference>
<name>A0ABT6H9K5_9BACI</name>
<dbReference type="Pfam" id="PF00293">
    <property type="entry name" value="NUDIX"/>
    <property type="match status" value="1"/>
</dbReference>
<dbReference type="EMBL" id="JARULN010000025">
    <property type="protein sequence ID" value="MDG5755360.1"/>
    <property type="molecule type" value="Genomic_DNA"/>
</dbReference>
<dbReference type="EC" id="3.6.-.-" evidence="4"/>
<dbReference type="SUPFAM" id="SSF55811">
    <property type="entry name" value="Nudix"/>
    <property type="match status" value="1"/>
</dbReference>
<dbReference type="InterPro" id="IPR000086">
    <property type="entry name" value="NUDIX_hydrolase_dom"/>
</dbReference>
<reference evidence="4 5" key="1">
    <citation type="submission" date="2023-04" db="EMBL/GenBank/DDBJ databases">
        <title>Ectobacillus antri isolated from activated sludge.</title>
        <authorList>
            <person name="Yan P."/>
            <person name="Liu X."/>
        </authorList>
    </citation>
    <scope>NUCLEOTIDE SEQUENCE [LARGE SCALE GENOMIC DNA]</scope>
    <source>
        <strain evidence="4 5">C18H</strain>
    </source>
</reference>
<comment type="caution">
    <text evidence="4">The sequence shown here is derived from an EMBL/GenBank/DDBJ whole genome shotgun (WGS) entry which is preliminary data.</text>
</comment>
<dbReference type="Gene3D" id="3.90.79.10">
    <property type="entry name" value="Nucleoside Triphosphate Pyrophosphohydrolase"/>
    <property type="match status" value="1"/>
</dbReference>
<dbReference type="CDD" id="cd04691">
    <property type="entry name" value="NUDIX_ADPRase"/>
    <property type="match status" value="1"/>
</dbReference>
<dbReference type="PROSITE" id="PS00893">
    <property type="entry name" value="NUDIX_BOX"/>
    <property type="match status" value="1"/>
</dbReference>
<dbReference type="InterPro" id="IPR003293">
    <property type="entry name" value="Nudix_hydrolase6-like"/>
</dbReference>
<evidence type="ECO:0000313" key="4">
    <source>
        <dbReference type="EMBL" id="MDG5755360.1"/>
    </source>
</evidence>
<feature type="domain" description="Nudix hydrolase" evidence="3">
    <location>
        <begin position="6"/>
        <end position="133"/>
    </location>
</feature>
<evidence type="ECO:0000256" key="1">
    <source>
        <dbReference type="ARBA" id="ARBA00022801"/>
    </source>
</evidence>
<dbReference type="PRINTS" id="PR00502">
    <property type="entry name" value="NUDIXFAMILY"/>
</dbReference>
<evidence type="ECO:0000313" key="5">
    <source>
        <dbReference type="Proteomes" id="UP001218246"/>
    </source>
</evidence>
<dbReference type="PROSITE" id="PS51462">
    <property type="entry name" value="NUDIX"/>
    <property type="match status" value="1"/>
</dbReference>
<gene>
    <name evidence="4" type="ORF">P6P90_15770</name>
</gene>
<organism evidence="4 5">
    <name type="scientific">Ectobacillus antri</name>
    <dbReference type="NCBI Taxonomy" id="2486280"/>
    <lineage>
        <taxon>Bacteria</taxon>
        <taxon>Bacillati</taxon>
        <taxon>Bacillota</taxon>
        <taxon>Bacilli</taxon>
        <taxon>Bacillales</taxon>
        <taxon>Bacillaceae</taxon>
        <taxon>Ectobacillus</taxon>
    </lineage>
</organism>
<keyword evidence="5" id="KW-1185">Reference proteome</keyword>
<protein>
    <submittedName>
        <fullName evidence="4">NUDIX hydrolase</fullName>
        <ecNumber evidence="4">3.6.-.-</ecNumber>
    </submittedName>
</protein>
<sequence length="164" mass="18197">MSKRGKVWLGVSGLVITEDGKWLVVKKSYGGLKGVWSLPAGFVDEGETVDQAVQREVLEETGIHTEVKGVIGVRSGVIRNEISDNMIIFSLAPLHERIVIKSDELEDAQFLQPSQFANDETASVLLRYLAQSISAPPFPLRKDMNPGTHFGYTAYHVFLPENRN</sequence>
<dbReference type="InterPro" id="IPR020084">
    <property type="entry name" value="NUDIX_hydrolase_CS"/>
</dbReference>
<dbReference type="RefSeq" id="WP_124565848.1">
    <property type="nucleotide sequence ID" value="NZ_JARRRY010000023.1"/>
</dbReference>
<dbReference type="PANTHER" id="PTHR13994">
    <property type="entry name" value="NUDIX HYDROLASE RELATED"/>
    <property type="match status" value="1"/>
</dbReference>
<dbReference type="PANTHER" id="PTHR13994:SF13">
    <property type="entry name" value="FI03680P"/>
    <property type="match status" value="1"/>
</dbReference>
<accession>A0ABT6H9K5</accession>
<dbReference type="Proteomes" id="UP001218246">
    <property type="component" value="Unassembled WGS sequence"/>
</dbReference>
<evidence type="ECO:0000259" key="3">
    <source>
        <dbReference type="PROSITE" id="PS51462"/>
    </source>
</evidence>
<keyword evidence="1 2" id="KW-0378">Hydrolase</keyword>
<proteinExistence type="inferred from homology"/>
<comment type="similarity">
    <text evidence="2">Belongs to the Nudix hydrolase family.</text>
</comment>